<reference evidence="2" key="1">
    <citation type="submission" date="2010-03" db="EMBL/GenBank/DDBJ databases">
        <title>Annotation of Blastomyces dermatitidis strain ATCC 18188.</title>
        <authorList>
            <consortium name="The Broad Institute Genome Sequencing Platform"/>
            <consortium name="Broad Institute Genome Sequencing Center for Infectious Disease."/>
            <person name="Cuomo C."/>
            <person name="Klein B."/>
            <person name="Sullivan T."/>
            <person name="Heitman J."/>
            <person name="Young S."/>
            <person name="Zeng Q."/>
            <person name="Gargeya S."/>
            <person name="Alvarado L."/>
            <person name="Berlin A.M."/>
            <person name="Chapman S.B."/>
            <person name="Chen Z."/>
            <person name="Freedman E."/>
            <person name="Gellesch M."/>
            <person name="Goldberg J."/>
            <person name="Griggs A."/>
            <person name="Gujja S."/>
            <person name="Heilman E."/>
            <person name="Heiman D."/>
            <person name="Howarth C."/>
            <person name="Mehta T."/>
            <person name="Neiman D."/>
            <person name="Pearson M."/>
            <person name="Roberts A."/>
            <person name="Saif S."/>
            <person name="Shea T."/>
            <person name="Shenoy N."/>
            <person name="Sisk P."/>
            <person name="Stolte C."/>
            <person name="Sykes S."/>
            <person name="White J."/>
            <person name="Yandava C."/>
            <person name="Haas B."/>
            <person name="Nusbaum C."/>
            <person name="Birren B."/>
        </authorList>
    </citation>
    <scope>NUCLEOTIDE SEQUENCE</scope>
    <source>
        <strain evidence="2">ATCC 18188</strain>
    </source>
</reference>
<name>A0A0J9ESH6_AJEDA</name>
<feature type="transmembrane region" description="Helical" evidence="1">
    <location>
        <begin position="35"/>
        <end position="58"/>
    </location>
</feature>
<accession>A0A0J9ESH6</accession>
<evidence type="ECO:0000256" key="1">
    <source>
        <dbReference type="SAM" id="Phobius"/>
    </source>
</evidence>
<protein>
    <submittedName>
        <fullName evidence="2">Uncharacterized protein</fullName>
    </submittedName>
</protein>
<dbReference type="Proteomes" id="UP000007802">
    <property type="component" value="Unassembled WGS sequence"/>
</dbReference>
<keyword evidence="1" id="KW-0472">Membrane</keyword>
<proteinExistence type="predicted"/>
<evidence type="ECO:0000313" key="2">
    <source>
        <dbReference type="EMBL" id="KMW69017.1"/>
    </source>
</evidence>
<organism evidence="2">
    <name type="scientific">Ajellomyces dermatitidis (strain ATCC 18188 / CBS 674.68)</name>
    <name type="common">Blastomyces dermatitidis</name>
    <dbReference type="NCBI Taxonomy" id="653446"/>
    <lineage>
        <taxon>Eukaryota</taxon>
        <taxon>Fungi</taxon>
        <taxon>Dikarya</taxon>
        <taxon>Ascomycota</taxon>
        <taxon>Pezizomycotina</taxon>
        <taxon>Eurotiomycetes</taxon>
        <taxon>Eurotiomycetidae</taxon>
        <taxon>Onygenales</taxon>
        <taxon>Ajellomycetaceae</taxon>
        <taxon>Blastomyces</taxon>
    </lineage>
</organism>
<sequence length="100" mass="11478">MTDSGNKFGMLSLPETSPWEIRTAHMPYEELSASFIPLFCFCLSCITFLLEIYVQLVARVFQISKFLYFPCSISTDEHPHVVTFLLKAKNATVKFYNQGK</sequence>
<dbReference type="EMBL" id="GG749549">
    <property type="protein sequence ID" value="KMW69017.1"/>
    <property type="molecule type" value="Genomic_DNA"/>
</dbReference>
<dbReference type="AlphaFoldDB" id="A0A0J9ESH6"/>
<keyword evidence="1" id="KW-1133">Transmembrane helix</keyword>
<gene>
    <name evidence="2" type="ORF">BDDG_13206</name>
</gene>
<keyword evidence="1" id="KW-0812">Transmembrane</keyword>